<evidence type="ECO:0000256" key="4">
    <source>
        <dbReference type="ARBA" id="ARBA00022723"/>
    </source>
</evidence>
<dbReference type="SUPFAM" id="SSF102114">
    <property type="entry name" value="Radical SAM enzymes"/>
    <property type="match status" value="1"/>
</dbReference>
<comment type="cofactor">
    <cofactor evidence="1">
        <name>[4Fe-4S] cluster</name>
        <dbReference type="ChEBI" id="CHEBI:49883"/>
    </cofactor>
</comment>
<keyword evidence="6" id="KW-0411">Iron-sulfur</keyword>
<dbReference type="SFLD" id="SFLDS00029">
    <property type="entry name" value="Radical_SAM"/>
    <property type="match status" value="1"/>
</dbReference>
<evidence type="ECO:0000313" key="9">
    <source>
        <dbReference type="Proteomes" id="UP000070405"/>
    </source>
</evidence>
<dbReference type="Proteomes" id="UP000070405">
    <property type="component" value="Unassembled WGS sequence"/>
</dbReference>
<protein>
    <recommendedName>
        <fullName evidence="7">Radical SAM core domain-containing protein</fullName>
    </recommendedName>
</protein>
<dbReference type="GO" id="GO:0046872">
    <property type="term" value="F:metal ion binding"/>
    <property type="evidence" value="ECO:0007669"/>
    <property type="project" value="UniProtKB-KW"/>
</dbReference>
<accession>A0A133V8S7</accession>
<name>A0A133V8S7_9EURY</name>
<dbReference type="Gene3D" id="3.20.20.70">
    <property type="entry name" value="Aldolase class I"/>
    <property type="match status" value="1"/>
</dbReference>
<dbReference type="CDD" id="cd21123">
    <property type="entry name" value="SPASM_MftC-like"/>
    <property type="match status" value="1"/>
</dbReference>
<dbReference type="InterPro" id="IPR013785">
    <property type="entry name" value="Aldolase_TIM"/>
</dbReference>
<dbReference type="SMART" id="SM00729">
    <property type="entry name" value="Elp3"/>
    <property type="match status" value="1"/>
</dbReference>
<dbReference type="PANTHER" id="PTHR11228:SF7">
    <property type="entry name" value="PQQA PEPTIDE CYCLASE"/>
    <property type="match status" value="1"/>
</dbReference>
<dbReference type="CDD" id="cd01335">
    <property type="entry name" value="Radical_SAM"/>
    <property type="match status" value="1"/>
</dbReference>
<feature type="domain" description="Radical SAM core" evidence="7">
    <location>
        <begin position="4"/>
        <end position="216"/>
    </location>
</feature>
<dbReference type="AlphaFoldDB" id="A0A133V8S7"/>
<evidence type="ECO:0000256" key="2">
    <source>
        <dbReference type="ARBA" id="ARBA00022485"/>
    </source>
</evidence>
<evidence type="ECO:0000313" key="8">
    <source>
        <dbReference type="EMBL" id="KXB02829.1"/>
    </source>
</evidence>
<reference evidence="8 9" key="1">
    <citation type="journal article" date="2016" name="Sci. Rep.">
        <title>Metabolic traits of an uncultured archaeal lineage -MSBL1- from brine pools of the Red Sea.</title>
        <authorList>
            <person name="Mwirichia R."/>
            <person name="Alam I."/>
            <person name="Rashid M."/>
            <person name="Vinu M."/>
            <person name="Ba-Alawi W."/>
            <person name="Anthony Kamau A."/>
            <person name="Kamanda Ngugi D."/>
            <person name="Goker M."/>
            <person name="Klenk H.P."/>
            <person name="Bajic V."/>
            <person name="Stingl U."/>
        </authorList>
    </citation>
    <scope>NUCLEOTIDE SEQUENCE [LARGE SCALE GENOMIC DNA]</scope>
    <source>
        <strain evidence="8">SCGC-AAA261G05</strain>
    </source>
</reference>
<dbReference type="InterPro" id="IPR007197">
    <property type="entry name" value="rSAM"/>
</dbReference>
<proteinExistence type="predicted"/>
<dbReference type="InterPro" id="IPR023885">
    <property type="entry name" value="4Fe4S-binding_SPASM_dom"/>
</dbReference>
<dbReference type="EMBL" id="LHYA01000060">
    <property type="protein sequence ID" value="KXB02829.1"/>
    <property type="molecule type" value="Genomic_DNA"/>
</dbReference>
<dbReference type="Pfam" id="PF04055">
    <property type="entry name" value="Radical_SAM"/>
    <property type="match status" value="1"/>
</dbReference>
<keyword evidence="5" id="KW-0408">Iron</keyword>
<dbReference type="InterPro" id="IPR050377">
    <property type="entry name" value="Radical_SAM_PqqE_MftC-like"/>
</dbReference>
<keyword evidence="2" id="KW-0004">4Fe-4S</keyword>
<evidence type="ECO:0000256" key="3">
    <source>
        <dbReference type="ARBA" id="ARBA00022691"/>
    </source>
</evidence>
<dbReference type="SFLD" id="SFLDG01386">
    <property type="entry name" value="main_SPASM_domain-containing"/>
    <property type="match status" value="1"/>
</dbReference>
<dbReference type="PROSITE" id="PS51918">
    <property type="entry name" value="RADICAL_SAM"/>
    <property type="match status" value="1"/>
</dbReference>
<dbReference type="NCBIfam" id="TIGR04085">
    <property type="entry name" value="rSAM_more_4Fe4S"/>
    <property type="match status" value="1"/>
</dbReference>
<dbReference type="InterPro" id="IPR006638">
    <property type="entry name" value="Elp3/MiaA/NifB-like_rSAM"/>
</dbReference>
<keyword evidence="9" id="KW-1185">Reference proteome</keyword>
<evidence type="ECO:0000256" key="5">
    <source>
        <dbReference type="ARBA" id="ARBA00023004"/>
    </source>
</evidence>
<dbReference type="InterPro" id="IPR017200">
    <property type="entry name" value="PqqE-like"/>
</dbReference>
<evidence type="ECO:0000256" key="1">
    <source>
        <dbReference type="ARBA" id="ARBA00001966"/>
    </source>
</evidence>
<dbReference type="Pfam" id="PF13186">
    <property type="entry name" value="SPASM"/>
    <property type="match status" value="1"/>
</dbReference>
<dbReference type="PIRSF" id="PIRSF037420">
    <property type="entry name" value="PQQ_syn_pqqE"/>
    <property type="match status" value="1"/>
</dbReference>
<sequence>MTEWHGLYSVTWNVTSGCNFSCKHCYVPEVERQDLGTEEAKDLLDGLADFGVEELYMSGGEPLLREDLFELISYAVDSGLHTDVITNGWYMTEEKATKFGKSGASHVSVSIDGLEDTHDDFRNKKGSFQKCVNAIKLLRSAGVKIYLSPTFSKHNLQQLPDLLDLASTLGTDFSSKVMIPMGQASKLKRYCLSPKEQKEFYKSLHTIMNSLDNGMEITTTCNPYSIFLEDDKPEPDEERIRGGCTGGITLLCVGADGTVTPCSRLQVPLGNVREDSLEDIWYDSEVLDTLRDRDNLKGKCGDCEYRNWCGGCRAMAWAHLGDYLAEDPTCWLES</sequence>
<gene>
    <name evidence="8" type="ORF">AKJ47_03195</name>
</gene>
<keyword evidence="3" id="KW-0949">S-adenosyl-L-methionine</keyword>
<dbReference type="PANTHER" id="PTHR11228">
    <property type="entry name" value="RADICAL SAM DOMAIN PROTEIN"/>
    <property type="match status" value="1"/>
</dbReference>
<evidence type="ECO:0000256" key="6">
    <source>
        <dbReference type="ARBA" id="ARBA00023014"/>
    </source>
</evidence>
<dbReference type="InterPro" id="IPR058240">
    <property type="entry name" value="rSAM_sf"/>
</dbReference>
<organism evidence="8 9">
    <name type="scientific">candidate division MSBL1 archaeon SCGC-AAA261G05</name>
    <dbReference type="NCBI Taxonomy" id="1698276"/>
    <lineage>
        <taxon>Archaea</taxon>
        <taxon>Methanobacteriati</taxon>
        <taxon>Methanobacteriota</taxon>
        <taxon>candidate division MSBL1</taxon>
    </lineage>
</organism>
<dbReference type="GO" id="GO:0003824">
    <property type="term" value="F:catalytic activity"/>
    <property type="evidence" value="ECO:0007669"/>
    <property type="project" value="InterPro"/>
</dbReference>
<comment type="caution">
    <text evidence="8">The sequence shown here is derived from an EMBL/GenBank/DDBJ whole genome shotgun (WGS) entry which is preliminary data.</text>
</comment>
<dbReference type="SFLD" id="SFLDG01067">
    <property type="entry name" value="SPASM/twitch_domain_containing"/>
    <property type="match status" value="1"/>
</dbReference>
<keyword evidence="4" id="KW-0479">Metal-binding</keyword>
<dbReference type="GO" id="GO:0051539">
    <property type="term" value="F:4 iron, 4 sulfur cluster binding"/>
    <property type="evidence" value="ECO:0007669"/>
    <property type="project" value="UniProtKB-KW"/>
</dbReference>
<evidence type="ECO:0000259" key="7">
    <source>
        <dbReference type="PROSITE" id="PS51918"/>
    </source>
</evidence>